<comment type="caution">
    <text evidence="1">The sequence shown here is derived from an EMBL/GenBank/DDBJ whole genome shotgun (WGS) entry which is preliminary data.</text>
</comment>
<dbReference type="AlphaFoldDB" id="A0A0F8Z8D4"/>
<gene>
    <name evidence="1" type="ORF">LCGC14_3001890</name>
</gene>
<proteinExistence type="predicted"/>
<dbReference type="PROSITE" id="PS51257">
    <property type="entry name" value="PROKAR_LIPOPROTEIN"/>
    <property type="match status" value="1"/>
</dbReference>
<accession>A0A0F8Z8D4</accession>
<protein>
    <submittedName>
        <fullName evidence="1">Uncharacterized protein</fullName>
    </submittedName>
</protein>
<sequence>MRKLKVRRFLNEPGYCTIAASACVANYYDKNIDDNYAKEITVKKITKDMKLGLDSGEVGIL</sequence>
<name>A0A0F8Z8D4_9ZZZZ</name>
<evidence type="ECO:0000313" key="1">
    <source>
        <dbReference type="EMBL" id="KKK62684.1"/>
    </source>
</evidence>
<organism evidence="1">
    <name type="scientific">marine sediment metagenome</name>
    <dbReference type="NCBI Taxonomy" id="412755"/>
    <lineage>
        <taxon>unclassified sequences</taxon>
        <taxon>metagenomes</taxon>
        <taxon>ecological metagenomes</taxon>
    </lineage>
</organism>
<feature type="non-terminal residue" evidence="1">
    <location>
        <position position="61"/>
    </location>
</feature>
<reference evidence="1" key="1">
    <citation type="journal article" date="2015" name="Nature">
        <title>Complex archaea that bridge the gap between prokaryotes and eukaryotes.</title>
        <authorList>
            <person name="Spang A."/>
            <person name="Saw J.H."/>
            <person name="Jorgensen S.L."/>
            <person name="Zaremba-Niedzwiedzka K."/>
            <person name="Martijn J."/>
            <person name="Lind A.E."/>
            <person name="van Eijk R."/>
            <person name="Schleper C."/>
            <person name="Guy L."/>
            <person name="Ettema T.J."/>
        </authorList>
    </citation>
    <scope>NUCLEOTIDE SEQUENCE</scope>
</reference>
<dbReference type="EMBL" id="LAZR01061880">
    <property type="protein sequence ID" value="KKK62684.1"/>
    <property type="molecule type" value="Genomic_DNA"/>
</dbReference>